<reference evidence="1" key="2">
    <citation type="submission" date="2025-09" db="UniProtKB">
        <authorList>
            <consortium name="Ensembl"/>
        </authorList>
    </citation>
    <scope>IDENTIFICATION</scope>
</reference>
<dbReference type="STRING" id="80966.ENSAPOP00000005647"/>
<proteinExistence type="predicted"/>
<dbReference type="AlphaFoldDB" id="A0A3Q1EQ57"/>
<dbReference type="InParanoid" id="A0A3Q1EQ57"/>
<keyword evidence="2" id="KW-1185">Reference proteome</keyword>
<accession>A0A3Q1EQ57</accession>
<name>A0A3Q1EQ57_9TELE</name>
<reference evidence="1" key="1">
    <citation type="submission" date="2025-08" db="UniProtKB">
        <authorList>
            <consortium name="Ensembl"/>
        </authorList>
    </citation>
    <scope>IDENTIFICATION</scope>
</reference>
<dbReference type="Proteomes" id="UP000257200">
    <property type="component" value="Unplaced"/>
</dbReference>
<dbReference type="GeneTree" id="ENSGT00970000197498"/>
<evidence type="ECO:0000313" key="2">
    <source>
        <dbReference type="Proteomes" id="UP000257200"/>
    </source>
</evidence>
<protein>
    <submittedName>
        <fullName evidence="1">Uncharacterized protein</fullName>
    </submittedName>
</protein>
<organism evidence="1 2">
    <name type="scientific">Acanthochromis polyacanthus</name>
    <name type="common">spiny chromis</name>
    <dbReference type="NCBI Taxonomy" id="80966"/>
    <lineage>
        <taxon>Eukaryota</taxon>
        <taxon>Metazoa</taxon>
        <taxon>Chordata</taxon>
        <taxon>Craniata</taxon>
        <taxon>Vertebrata</taxon>
        <taxon>Euteleostomi</taxon>
        <taxon>Actinopterygii</taxon>
        <taxon>Neopterygii</taxon>
        <taxon>Teleostei</taxon>
        <taxon>Neoteleostei</taxon>
        <taxon>Acanthomorphata</taxon>
        <taxon>Ovalentaria</taxon>
        <taxon>Pomacentridae</taxon>
        <taxon>Acanthochromis</taxon>
    </lineage>
</organism>
<sequence length="96" mass="10929">MKKQPSKESLKDKVKGIFGLGPPWLPSKKSDTKPSEFIIMTEMMKELHPDCGLINRLKMMNHVCNVEPFAMTPRLKVDDGFFGHVGEDHICVLSTW</sequence>
<dbReference type="Ensembl" id="ENSAPOT00000007989.1">
    <property type="protein sequence ID" value="ENSAPOP00000005647.1"/>
    <property type="gene ID" value="ENSAPOG00000007384.1"/>
</dbReference>
<evidence type="ECO:0000313" key="1">
    <source>
        <dbReference type="Ensembl" id="ENSAPOP00000005647.1"/>
    </source>
</evidence>